<evidence type="ECO:0000259" key="3">
    <source>
        <dbReference type="PROSITE" id="PS51186"/>
    </source>
</evidence>
<dbReference type="CDD" id="cd04301">
    <property type="entry name" value="NAT_SF"/>
    <property type="match status" value="1"/>
</dbReference>
<protein>
    <submittedName>
        <fullName evidence="4">GNAT family N-acetyltransferase</fullName>
    </submittedName>
</protein>
<comment type="caution">
    <text evidence="4">The sequence shown here is derived from an EMBL/GenBank/DDBJ whole genome shotgun (WGS) entry which is preliminary data.</text>
</comment>
<dbReference type="InterPro" id="IPR016181">
    <property type="entry name" value="Acyl_CoA_acyltransferase"/>
</dbReference>
<dbReference type="PROSITE" id="PS51186">
    <property type="entry name" value="GNAT"/>
    <property type="match status" value="1"/>
</dbReference>
<feature type="domain" description="N-acetyltransferase" evidence="3">
    <location>
        <begin position="14"/>
        <end position="163"/>
    </location>
</feature>
<dbReference type="SUPFAM" id="SSF55729">
    <property type="entry name" value="Acyl-CoA N-acyltransferases (Nat)"/>
    <property type="match status" value="1"/>
</dbReference>
<dbReference type="PANTHER" id="PTHR43877">
    <property type="entry name" value="AMINOALKYLPHOSPHONATE N-ACETYLTRANSFERASE-RELATED-RELATED"/>
    <property type="match status" value="1"/>
</dbReference>
<dbReference type="RefSeq" id="WP_161316440.1">
    <property type="nucleotide sequence ID" value="NZ_WTUW01000009.1"/>
</dbReference>
<accession>A0A6L8WAX6</accession>
<dbReference type="InterPro" id="IPR000182">
    <property type="entry name" value="GNAT_dom"/>
</dbReference>
<keyword evidence="2" id="KW-0012">Acyltransferase</keyword>
<dbReference type="Pfam" id="PF00583">
    <property type="entry name" value="Acetyltransf_1"/>
    <property type="match status" value="1"/>
</dbReference>
<dbReference type="PANTHER" id="PTHR43877:SF1">
    <property type="entry name" value="ACETYLTRANSFERASE"/>
    <property type="match status" value="1"/>
</dbReference>
<dbReference type="GO" id="GO:0016747">
    <property type="term" value="F:acyltransferase activity, transferring groups other than amino-acyl groups"/>
    <property type="evidence" value="ECO:0007669"/>
    <property type="project" value="InterPro"/>
</dbReference>
<evidence type="ECO:0000313" key="5">
    <source>
        <dbReference type="Proteomes" id="UP000476030"/>
    </source>
</evidence>
<reference evidence="4 5" key="1">
    <citation type="submission" date="2019-12" db="EMBL/GenBank/DDBJ databases">
        <title>Snethiella sp. nov. sp. isolated from sea sand.</title>
        <authorList>
            <person name="Kim J."/>
            <person name="Jeong S.E."/>
            <person name="Jung H.S."/>
            <person name="Jeon C.O."/>
        </authorList>
    </citation>
    <scope>NUCLEOTIDE SEQUENCE [LARGE SCALE GENOMIC DNA]</scope>
    <source>
        <strain evidence="4 5">DP05</strain>
    </source>
</reference>
<name>A0A6L8WAX6_9PROT</name>
<organism evidence="4 5">
    <name type="scientific">Sneathiella litorea</name>
    <dbReference type="NCBI Taxonomy" id="2606216"/>
    <lineage>
        <taxon>Bacteria</taxon>
        <taxon>Pseudomonadati</taxon>
        <taxon>Pseudomonadota</taxon>
        <taxon>Alphaproteobacteria</taxon>
        <taxon>Sneathiellales</taxon>
        <taxon>Sneathiellaceae</taxon>
        <taxon>Sneathiella</taxon>
    </lineage>
</organism>
<evidence type="ECO:0000256" key="1">
    <source>
        <dbReference type="ARBA" id="ARBA00022679"/>
    </source>
</evidence>
<dbReference type="Proteomes" id="UP000476030">
    <property type="component" value="Unassembled WGS sequence"/>
</dbReference>
<keyword evidence="5" id="KW-1185">Reference proteome</keyword>
<proteinExistence type="predicted"/>
<evidence type="ECO:0000256" key="2">
    <source>
        <dbReference type="ARBA" id="ARBA00023315"/>
    </source>
</evidence>
<keyword evidence="1 4" id="KW-0808">Transferase</keyword>
<sequence>MAHDRNIFEMLSPPKIRPAAEKDCPAMTEVALTSKAFWGYSDDFMKGCEAALTVKPWMIEDWQSGVVEDDGSIAGFYLASFDLEEAELQLLYVSPLAMGKGYGRALIRDASEKAVRLGYKHLRIEADPNATGFYRKMGARQIGWCRSEVEVSRELPLLNLPLRPIK</sequence>
<evidence type="ECO:0000313" key="4">
    <source>
        <dbReference type="EMBL" id="MZR31849.1"/>
    </source>
</evidence>
<dbReference type="Gene3D" id="3.40.630.30">
    <property type="match status" value="1"/>
</dbReference>
<gene>
    <name evidence="4" type="ORF">GQE98_14525</name>
</gene>
<dbReference type="AlphaFoldDB" id="A0A6L8WAX6"/>
<dbReference type="EMBL" id="WTUW01000009">
    <property type="protein sequence ID" value="MZR31849.1"/>
    <property type="molecule type" value="Genomic_DNA"/>
</dbReference>
<dbReference type="InterPro" id="IPR050832">
    <property type="entry name" value="Bact_Acetyltransf"/>
</dbReference>